<keyword evidence="2" id="KW-1185">Reference proteome</keyword>
<dbReference type="STRING" id="1314800.A0A1B7MJV2"/>
<dbReference type="AlphaFoldDB" id="A0A1B7MJV2"/>
<dbReference type="InParanoid" id="A0A1B7MJV2"/>
<dbReference type="Proteomes" id="UP000092154">
    <property type="component" value="Unassembled WGS sequence"/>
</dbReference>
<evidence type="ECO:0000313" key="1">
    <source>
        <dbReference type="EMBL" id="OAX32867.1"/>
    </source>
</evidence>
<name>A0A1B7MJV2_9AGAM</name>
<evidence type="ECO:0008006" key="3">
    <source>
        <dbReference type="Google" id="ProtNLM"/>
    </source>
</evidence>
<protein>
    <recommendedName>
        <fullName evidence="3">F-box domain-containing protein</fullName>
    </recommendedName>
</protein>
<evidence type="ECO:0000313" key="2">
    <source>
        <dbReference type="Proteomes" id="UP000092154"/>
    </source>
</evidence>
<dbReference type="OrthoDB" id="3543113at2759"/>
<dbReference type="EMBL" id="KV448894">
    <property type="protein sequence ID" value="OAX32867.1"/>
    <property type="molecule type" value="Genomic_DNA"/>
</dbReference>
<dbReference type="Gene3D" id="3.80.10.10">
    <property type="entry name" value="Ribonuclease Inhibitor"/>
    <property type="match status" value="1"/>
</dbReference>
<reference evidence="1 2" key="1">
    <citation type="submission" date="2016-06" db="EMBL/GenBank/DDBJ databases">
        <title>Comparative genomics of the ectomycorrhizal sister species Rhizopogon vinicolor and Rhizopogon vesiculosus (Basidiomycota: Boletales) reveals a divergence of the mating type B locus.</title>
        <authorList>
            <consortium name="DOE Joint Genome Institute"/>
            <person name="Mujic A.B."/>
            <person name="Kuo A."/>
            <person name="Tritt A."/>
            <person name="Lipzen A."/>
            <person name="Chen C."/>
            <person name="Johnson J."/>
            <person name="Sharma A."/>
            <person name="Barry K."/>
            <person name="Grigoriev I.V."/>
            <person name="Spatafora J.W."/>
        </authorList>
    </citation>
    <scope>NUCLEOTIDE SEQUENCE [LARGE SCALE GENOMIC DNA]</scope>
    <source>
        <strain evidence="1 2">AM-OR11-026</strain>
    </source>
</reference>
<dbReference type="InterPro" id="IPR032675">
    <property type="entry name" value="LRR_dom_sf"/>
</dbReference>
<organism evidence="1 2">
    <name type="scientific">Rhizopogon vinicolor AM-OR11-026</name>
    <dbReference type="NCBI Taxonomy" id="1314800"/>
    <lineage>
        <taxon>Eukaryota</taxon>
        <taxon>Fungi</taxon>
        <taxon>Dikarya</taxon>
        <taxon>Basidiomycota</taxon>
        <taxon>Agaricomycotina</taxon>
        <taxon>Agaricomycetes</taxon>
        <taxon>Agaricomycetidae</taxon>
        <taxon>Boletales</taxon>
        <taxon>Suillineae</taxon>
        <taxon>Rhizopogonaceae</taxon>
        <taxon>Rhizopogon</taxon>
    </lineage>
</organism>
<sequence length="523" mass="58710">MHISLLATEILLDIFTTINDDFRLSSRSRTTIAALARTCRAFKEPALDMLWKNIDGFEPLISCLPEGIVERTTKGRLTLTRPLSLDNWNVIGQYAHRIRSLTITSYQLNNIDDQVMQALVCPPSFALLPNLHCLEWWDERECFFPLLCTLLVPTFRSLKLGSASCEPWEPSCAKSSLLASIGAQCPSIQRFACAYSDDSHTMCEFVCSWQKLLHLSAGVLNTPSLHQLASLPSLKSLYFRTLNDFDDTQPNYTPTFSSQLDEVYITAPTPHFFAQRLRNVRFLSCQSAVLLAGDHDPEFIYDSREEIRELHNESLDIPSLMISFSECFSPDLEQIKFDFSFFIAHGGPPLVLGFGSVAPLLSFSRLTKLDLRWFSTSTIDDDALNKLGQSWPQLKEFYLGTAHRELISPSLTFIGLAHLIRHCRHLRTIAMSFCACSMDTNCEPFSNTIPSKKITRISVGVSPIVDPIAVASQLHMLLPNLTDVPTYIQSALPHPFEHIKDNWSMVAESLKVLVAGAKMDGPA</sequence>
<proteinExistence type="predicted"/>
<dbReference type="SUPFAM" id="SSF52047">
    <property type="entry name" value="RNI-like"/>
    <property type="match status" value="1"/>
</dbReference>
<gene>
    <name evidence="1" type="ORF">K503DRAFT_776216</name>
</gene>
<accession>A0A1B7MJV2</accession>